<dbReference type="PANTHER" id="PTHR33508">
    <property type="entry name" value="UPF0056 MEMBRANE PROTEIN YHCE"/>
    <property type="match status" value="1"/>
</dbReference>
<evidence type="ECO:0000256" key="1">
    <source>
        <dbReference type="ARBA" id="ARBA00004651"/>
    </source>
</evidence>
<reference evidence="8 9" key="1">
    <citation type="journal article" date="2012" name="Science">
        <title>Ecological populations of bacteria act as socially cohesive units of antibiotic production and resistance.</title>
        <authorList>
            <person name="Cordero O.X."/>
            <person name="Wildschutte H."/>
            <person name="Kirkup B."/>
            <person name="Proehl S."/>
            <person name="Ngo L."/>
            <person name="Hussain F."/>
            <person name="Le Roux F."/>
            <person name="Mincer T."/>
            <person name="Polz M.F."/>
        </authorList>
    </citation>
    <scope>NUCLEOTIDE SEQUENCE [LARGE SCALE GENOMIC DNA]</scope>
    <source>
        <strain evidence="8 9">1S-45</strain>
    </source>
</reference>
<comment type="caution">
    <text evidence="7">Lacks conserved residue(s) required for the propagation of feature annotation.</text>
</comment>
<dbReference type="OrthoDB" id="21094at2"/>
<dbReference type="Pfam" id="PF01914">
    <property type="entry name" value="MarC"/>
    <property type="match status" value="1"/>
</dbReference>
<dbReference type="AlphaFoldDB" id="A0A1E5E2B0"/>
<comment type="similarity">
    <text evidence="2 7">Belongs to the UPF0056 (MarC) family.</text>
</comment>
<feature type="transmembrane region" description="Helical" evidence="7">
    <location>
        <begin position="137"/>
        <end position="158"/>
    </location>
</feature>
<protein>
    <recommendedName>
        <fullName evidence="7">UPF0056 membrane protein</fullName>
    </recommendedName>
</protein>
<dbReference type="InterPro" id="IPR002771">
    <property type="entry name" value="Multi_antbiot-R_MarC"/>
</dbReference>
<evidence type="ECO:0000256" key="3">
    <source>
        <dbReference type="ARBA" id="ARBA00022475"/>
    </source>
</evidence>
<feature type="transmembrane region" description="Helical" evidence="7">
    <location>
        <begin position="179"/>
        <end position="200"/>
    </location>
</feature>
<sequence length="201" mass="21034">MKEFIQATVTILALVNPAICAQMFAECTGSISKKQKVQEACKTVLAIAIVLFIAAFFGTALLNVFGISLEAFSCAGGGILVWIGAGMIKSAQSKQPAHAESHHSDRVSVTPLILFAASPGTITGVITVAVSHSSHEIPITAIVGVAITMLVLALVFLLSIRLTGEKKEASIAKKMVTSYMGVIVIAMGVQFILSGVKAFML</sequence>
<keyword evidence="6 7" id="KW-0472">Membrane</keyword>
<evidence type="ECO:0000256" key="2">
    <source>
        <dbReference type="ARBA" id="ARBA00009784"/>
    </source>
</evidence>
<feature type="transmembrane region" description="Helical" evidence="7">
    <location>
        <begin position="67"/>
        <end position="88"/>
    </location>
</feature>
<dbReference type="RefSeq" id="WP_017024670.1">
    <property type="nucleotide sequence ID" value="NZ_AJYK02000061.1"/>
</dbReference>
<dbReference type="EMBL" id="AJYK02000061">
    <property type="protein sequence ID" value="OEF25568.1"/>
    <property type="molecule type" value="Genomic_DNA"/>
</dbReference>
<evidence type="ECO:0000313" key="9">
    <source>
        <dbReference type="Proteomes" id="UP000094070"/>
    </source>
</evidence>
<name>A0A1E5E2B0_9VIBR</name>
<proteinExistence type="inferred from homology"/>
<dbReference type="PANTHER" id="PTHR33508:SF1">
    <property type="entry name" value="UPF0056 MEMBRANE PROTEIN YHCE"/>
    <property type="match status" value="1"/>
</dbReference>
<evidence type="ECO:0000256" key="6">
    <source>
        <dbReference type="ARBA" id="ARBA00023136"/>
    </source>
</evidence>
<comment type="subcellular location">
    <subcellularLocation>
        <location evidence="1 7">Cell membrane</location>
        <topology evidence="1 7">Multi-pass membrane protein</topology>
    </subcellularLocation>
</comment>
<keyword evidence="9" id="KW-1185">Reference proteome</keyword>
<evidence type="ECO:0000313" key="8">
    <source>
        <dbReference type="EMBL" id="OEF25568.1"/>
    </source>
</evidence>
<keyword evidence="5 7" id="KW-1133">Transmembrane helix</keyword>
<dbReference type="eggNOG" id="COG2095">
    <property type="taxonomic scope" value="Bacteria"/>
</dbReference>
<accession>A0A1E5E2B0</accession>
<evidence type="ECO:0000256" key="7">
    <source>
        <dbReference type="RuleBase" id="RU362048"/>
    </source>
</evidence>
<feature type="transmembrane region" description="Helical" evidence="7">
    <location>
        <begin position="109"/>
        <end position="131"/>
    </location>
</feature>
<dbReference type="Proteomes" id="UP000094070">
    <property type="component" value="Unassembled WGS sequence"/>
</dbReference>
<keyword evidence="3" id="KW-1003">Cell membrane</keyword>
<keyword evidence="4 7" id="KW-0812">Transmembrane</keyword>
<dbReference type="GO" id="GO:0005886">
    <property type="term" value="C:plasma membrane"/>
    <property type="evidence" value="ECO:0007669"/>
    <property type="project" value="UniProtKB-SubCell"/>
</dbReference>
<feature type="transmembrane region" description="Helical" evidence="7">
    <location>
        <begin position="43"/>
        <end position="61"/>
    </location>
</feature>
<evidence type="ECO:0000256" key="5">
    <source>
        <dbReference type="ARBA" id="ARBA00022989"/>
    </source>
</evidence>
<comment type="caution">
    <text evidence="8">The sequence shown here is derived from an EMBL/GenBank/DDBJ whole genome shotgun (WGS) entry which is preliminary data.</text>
</comment>
<gene>
    <name evidence="8" type="ORF">A1QC_01415</name>
</gene>
<evidence type="ECO:0000256" key="4">
    <source>
        <dbReference type="ARBA" id="ARBA00022692"/>
    </source>
</evidence>
<organism evidence="8 9">
    <name type="scientific">Vibrio rumoiensis 1S-45</name>
    <dbReference type="NCBI Taxonomy" id="1188252"/>
    <lineage>
        <taxon>Bacteria</taxon>
        <taxon>Pseudomonadati</taxon>
        <taxon>Pseudomonadota</taxon>
        <taxon>Gammaproteobacteria</taxon>
        <taxon>Vibrionales</taxon>
        <taxon>Vibrionaceae</taxon>
        <taxon>Vibrio</taxon>
    </lineage>
</organism>